<evidence type="ECO:0000313" key="2">
    <source>
        <dbReference type="Proteomes" id="UP000696485"/>
    </source>
</evidence>
<sequence>LCPKLTHCPHSPKFRAVTYNVVGFPGTEAGLFGVMIDNKITKLSTTPETFPLWSATVAGASAPSGYRYIELSDQGTIVQQEPFLRSFQNGSAKRTANEFFLRQVTKTTLPDIPQALEGIRPEPSKAFDDSQIATIHLTPKPKKFADMVADPPRSTDSIEAGFRFISADTVYGVKKVKVKVSGRDTRGFKKLSLRIKFTNGETFFDRPIIKVRSGVFDPTMIREKLYIDVLNAVGVRTTEGAWVRVYVNRKPYGFYLMVEDIELPFLRRTIHHGRSTPSELGSLYKMANLRDPNEKATMQYVGPKTADYKPKPRLDEEEIYENQNLGASPEDEPMAQLIAFFKDLRDYEPKLSGGVEFWNSRLDLEGFLRCMAMEYLGGNWDAYWLSGNNYFMYFNPTEGKWQFIPTDFDRTFGGSKIDHGKPRNMVTAYKKFADHKSVNDYPLVNKLIYMNNEINARFEQILLNIVNKVLNPEVLEPRINAYENMIADEAKWDYSLDRSTNAGKPVNSTIDDFHSGISSVENVNIGIKPWIKGRAEDVPAWL</sequence>
<dbReference type="Proteomes" id="UP000696485">
    <property type="component" value="Unassembled WGS sequence"/>
</dbReference>
<evidence type="ECO:0008006" key="3">
    <source>
        <dbReference type="Google" id="ProtNLM"/>
    </source>
</evidence>
<dbReference type="PANTHER" id="PTHR40050">
    <property type="entry name" value="INNER SPORE COAT PROTEIN H"/>
    <property type="match status" value="1"/>
</dbReference>
<keyword evidence="2" id="KW-1185">Reference proteome</keyword>
<comment type="caution">
    <text evidence="1">The sequence shown here is derived from an EMBL/GenBank/DDBJ whole genome shotgun (WGS) entry which is preliminary data.</text>
</comment>
<gene>
    <name evidence="1" type="ORF">BG006_001800</name>
</gene>
<dbReference type="PANTHER" id="PTHR40050:SF1">
    <property type="entry name" value="INNER SPORE COAT PROTEIN H"/>
    <property type="match status" value="1"/>
</dbReference>
<evidence type="ECO:0000313" key="1">
    <source>
        <dbReference type="EMBL" id="KAF9323053.1"/>
    </source>
</evidence>
<accession>A0A9P5S9Y3</accession>
<organism evidence="1 2">
    <name type="scientific">Podila minutissima</name>
    <dbReference type="NCBI Taxonomy" id="64525"/>
    <lineage>
        <taxon>Eukaryota</taxon>
        <taxon>Fungi</taxon>
        <taxon>Fungi incertae sedis</taxon>
        <taxon>Mucoromycota</taxon>
        <taxon>Mortierellomycotina</taxon>
        <taxon>Mortierellomycetes</taxon>
        <taxon>Mortierellales</taxon>
        <taxon>Mortierellaceae</taxon>
        <taxon>Podila</taxon>
    </lineage>
</organism>
<dbReference type="AlphaFoldDB" id="A0A9P5S9Y3"/>
<proteinExistence type="predicted"/>
<dbReference type="EMBL" id="JAAAUY010001377">
    <property type="protein sequence ID" value="KAF9323053.1"/>
    <property type="molecule type" value="Genomic_DNA"/>
</dbReference>
<dbReference type="Pfam" id="PF08757">
    <property type="entry name" value="CotH"/>
    <property type="match status" value="1"/>
</dbReference>
<protein>
    <recommendedName>
        <fullName evidence="3">Spore coat protein CotH</fullName>
    </recommendedName>
</protein>
<feature type="non-terminal residue" evidence="1">
    <location>
        <position position="1"/>
    </location>
</feature>
<dbReference type="InterPro" id="IPR014867">
    <property type="entry name" value="Spore_coat_CotH_CotH2/3/7"/>
</dbReference>
<name>A0A9P5S9Y3_9FUNG</name>
<reference evidence="1" key="1">
    <citation type="journal article" date="2020" name="Fungal Divers.">
        <title>Resolving the Mortierellaceae phylogeny through synthesis of multi-gene phylogenetics and phylogenomics.</title>
        <authorList>
            <person name="Vandepol N."/>
            <person name="Liber J."/>
            <person name="Desiro A."/>
            <person name="Na H."/>
            <person name="Kennedy M."/>
            <person name="Barry K."/>
            <person name="Grigoriev I.V."/>
            <person name="Miller A.N."/>
            <person name="O'Donnell K."/>
            <person name="Stajich J.E."/>
            <person name="Bonito G."/>
        </authorList>
    </citation>
    <scope>NUCLEOTIDE SEQUENCE</scope>
    <source>
        <strain evidence="1">NVP1</strain>
    </source>
</reference>